<gene>
    <name evidence="2" type="ORF">AC731_018275</name>
</gene>
<dbReference type="STRING" id="1134435.AC731_018275"/>
<dbReference type="Proteomes" id="UP000036902">
    <property type="component" value="Chromosome"/>
</dbReference>
<feature type="chain" id="PRO_5007798078" evidence="1">
    <location>
        <begin position="29"/>
        <end position="81"/>
    </location>
</feature>
<keyword evidence="1" id="KW-0732">Signal</keyword>
<proteinExistence type="predicted"/>
<organism evidence="2 3">
    <name type="scientific">Thauera humireducens</name>
    <dbReference type="NCBI Taxonomy" id="1134435"/>
    <lineage>
        <taxon>Bacteria</taxon>
        <taxon>Pseudomonadati</taxon>
        <taxon>Pseudomonadota</taxon>
        <taxon>Betaproteobacteria</taxon>
        <taxon>Rhodocyclales</taxon>
        <taxon>Zoogloeaceae</taxon>
        <taxon>Thauera</taxon>
    </lineage>
</organism>
<sequence>MKYAAKLPRIPVLVLGLVTILGATQAVAVQPGATCSPVQRADSAAPKGPASIDLMLFAHRTDIAPLRVPAPSAEAVQAERR</sequence>
<evidence type="ECO:0000313" key="2">
    <source>
        <dbReference type="EMBL" id="AMO38722.1"/>
    </source>
</evidence>
<accession>A0A127K9X0</accession>
<dbReference type="RefSeq" id="WP_048708312.1">
    <property type="nucleotide sequence ID" value="NZ_CP014646.1"/>
</dbReference>
<dbReference type="AlphaFoldDB" id="A0A127K9X0"/>
<dbReference type="KEGG" id="thu:AC731_018275"/>
<reference evidence="3" key="1">
    <citation type="submission" date="2016-03" db="EMBL/GenBank/DDBJ databases">
        <authorList>
            <person name="Ma C."/>
            <person name="Zhou S."/>
            <person name="Yang G."/>
        </authorList>
    </citation>
    <scope>NUCLEOTIDE SEQUENCE [LARGE SCALE GENOMIC DNA]</scope>
    <source>
        <strain evidence="3">SgZ-1</strain>
    </source>
</reference>
<keyword evidence="3" id="KW-1185">Reference proteome</keyword>
<dbReference type="EMBL" id="CP014646">
    <property type="protein sequence ID" value="AMO38722.1"/>
    <property type="molecule type" value="Genomic_DNA"/>
</dbReference>
<protein>
    <submittedName>
        <fullName evidence="2">Uncharacterized protein</fullName>
    </submittedName>
</protein>
<evidence type="ECO:0000256" key="1">
    <source>
        <dbReference type="SAM" id="SignalP"/>
    </source>
</evidence>
<name>A0A127K9X0_9RHOO</name>
<feature type="signal peptide" evidence="1">
    <location>
        <begin position="1"/>
        <end position="28"/>
    </location>
</feature>
<evidence type="ECO:0000313" key="3">
    <source>
        <dbReference type="Proteomes" id="UP000036902"/>
    </source>
</evidence>